<dbReference type="Pfam" id="PF14552">
    <property type="entry name" value="Tautomerase_2"/>
    <property type="match status" value="1"/>
</dbReference>
<reference evidence="1" key="2">
    <citation type="submission" date="2020-09" db="EMBL/GenBank/DDBJ databases">
        <authorList>
            <person name="Sun Q."/>
            <person name="Zhou Y."/>
        </authorList>
    </citation>
    <scope>NUCLEOTIDE SEQUENCE</scope>
    <source>
        <strain evidence="1">CGMCC 4.7398</strain>
    </source>
</reference>
<dbReference type="InterPro" id="IPR014347">
    <property type="entry name" value="Tautomerase/MIF_sf"/>
</dbReference>
<keyword evidence="2" id="KW-1185">Reference proteome</keyword>
<sequence>MANMAQIKVYGNRSVWDERRGEISDALHEALVSTWRLPADKRFHRFLLLDDGDLVAPRSDAYLVVEIVCFTGRSREAKRALIAALYDSVAPRLGLAAEDLEIVILESARENWGIRGMSGDELALSYRVDV</sequence>
<dbReference type="AlphaFoldDB" id="A0A919FIY0"/>
<accession>A0A919FIY0</accession>
<evidence type="ECO:0000313" key="1">
    <source>
        <dbReference type="EMBL" id="GHH66296.1"/>
    </source>
</evidence>
<proteinExistence type="predicted"/>
<dbReference type="Gene3D" id="3.30.429.10">
    <property type="entry name" value="Macrophage Migration Inhibitory Factor"/>
    <property type="match status" value="1"/>
</dbReference>
<evidence type="ECO:0000313" key="2">
    <source>
        <dbReference type="Proteomes" id="UP000627369"/>
    </source>
</evidence>
<dbReference type="Proteomes" id="UP000627369">
    <property type="component" value="Unassembled WGS sequence"/>
</dbReference>
<gene>
    <name evidence="1" type="ORF">GCM10017772_06000</name>
</gene>
<reference evidence="1" key="1">
    <citation type="journal article" date="2014" name="Int. J. Syst. Evol. Microbiol.">
        <title>Complete genome sequence of Corynebacterium casei LMG S-19264T (=DSM 44701T), isolated from a smear-ripened cheese.</title>
        <authorList>
            <consortium name="US DOE Joint Genome Institute (JGI-PGF)"/>
            <person name="Walter F."/>
            <person name="Albersmeier A."/>
            <person name="Kalinowski J."/>
            <person name="Ruckert C."/>
        </authorList>
    </citation>
    <scope>NUCLEOTIDE SEQUENCE</scope>
    <source>
        <strain evidence="1">CGMCC 4.7398</strain>
    </source>
</reference>
<name>A0A919FIY0_9MICO</name>
<organism evidence="1 2">
    <name type="scientific">Promicromonospora soli</name>
    <dbReference type="NCBI Taxonomy" id="2035533"/>
    <lineage>
        <taxon>Bacteria</taxon>
        <taxon>Bacillati</taxon>
        <taxon>Actinomycetota</taxon>
        <taxon>Actinomycetes</taxon>
        <taxon>Micrococcales</taxon>
        <taxon>Promicromonosporaceae</taxon>
        <taxon>Promicromonospora</taxon>
    </lineage>
</organism>
<dbReference type="PANTHER" id="PTHR38460:SF1">
    <property type="entry name" value="TAUTOMERASE YOLI-RELATED"/>
    <property type="match status" value="1"/>
</dbReference>
<dbReference type="EMBL" id="BNAS01000001">
    <property type="protein sequence ID" value="GHH66296.1"/>
    <property type="molecule type" value="Genomic_DNA"/>
</dbReference>
<comment type="caution">
    <text evidence="1">The sequence shown here is derived from an EMBL/GenBank/DDBJ whole genome shotgun (WGS) entry which is preliminary data.</text>
</comment>
<dbReference type="SUPFAM" id="SSF55331">
    <property type="entry name" value="Tautomerase/MIF"/>
    <property type="match status" value="1"/>
</dbReference>
<dbReference type="PANTHER" id="PTHR38460">
    <property type="entry name" value="TAUTOMERASE YOLI-RELATED"/>
    <property type="match status" value="1"/>
</dbReference>
<protein>
    <submittedName>
        <fullName evidence="1">Tautomerase</fullName>
    </submittedName>
</protein>
<dbReference type="InterPro" id="IPR037479">
    <property type="entry name" value="Tauto_MSAD"/>
</dbReference>